<evidence type="ECO:0000256" key="7">
    <source>
        <dbReference type="ARBA" id="ARBA00023008"/>
    </source>
</evidence>
<feature type="transmembrane region" description="Helical" evidence="10">
    <location>
        <begin position="357"/>
        <end position="376"/>
    </location>
</feature>
<dbReference type="InterPro" id="IPR007348">
    <property type="entry name" value="CopC_dom"/>
</dbReference>
<dbReference type="GO" id="GO:0046688">
    <property type="term" value="P:response to copper ion"/>
    <property type="evidence" value="ECO:0007669"/>
    <property type="project" value="InterPro"/>
</dbReference>
<evidence type="ECO:0000313" key="14">
    <source>
        <dbReference type="Proteomes" id="UP000482800"/>
    </source>
</evidence>
<keyword evidence="7" id="KW-0186">Copper</keyword>
<dbReference type="GO" id="GO:0006825">
    <property type="term" value="P:copper ion transport"/>
    <property type="evidence" value="ECO:0007669"/>
    <property type="project" value="InterPro"/>
</dbReference>
<reference evidence="13 14" key="2">
    <citation type="submission" date="2020-03" db="EMBL/GenBank/DDBJ databases">
        <authorList>
            <person name="Ichikawa N."/>
            <person name="Kimura A."/>
            <person name="Kitahashi Y."/>
            <person name="Uohara A."/>
        </authorList>
    </citation>
    <scope>NUCLEOTIDE SEQUENCE [LARGE SCALE GENOMIC DNA]</scope>
    <source>
        <strain evidence="13 14">NBRC 108639</strain>
    </source>
</reference>
<dbReference type="GO" id="GO:0005507">
    <property type="term" value="F:copper ion binding"/>
    <property type="evidence" value="ECO:0007669"/>
    <property type="project" value="InterPro"/>
</dbReference>
<dbReference type="Pfam" id="PF05425">
    <property type="entry name" value="CopD"/>
    <property type="match status" value="1"/>
</dbReference>
<feature type="transmembrane region" description="Helical" evidence="10">
    <location>
        <begin position="285"/>
        <end position="305"/>
    </location>
</feature>
<evidence type="ECO:0000256" key="5">
    <source>
        <dbReference type="ARBA" id="ARBA00022729"/>
    </source>
</evidence>
<dbReference type="InterPro" id="IPR014755">
    <property type="entry name" value="Cu-Rt/internalin_Ig-like"/>
</dbReference>
<evidence type="ECO:0000256" key="1">
    <source>
        <dbReference type="ARBA" id="ARBA00004651"/>
    </source>
</evidence>
<dbReference type="Pfam" id="PF04234">
    <property type="entry name" value="CopC"/>
    <property type="match status" value="1"/>
</dbReference>
<keyword evidence="5" id="KW-0732">Signal</keyword>
<evidence type="ECO:0000256" key="6">
    <source>
        <dbReference type="ARBA" id="ARBA00022989"/>
    </source>
</evidence>
<dbReference type="GO" id="GO:0005886">
    <property type="term" value="C:plasma membrane"/>
    <property type="evidence" value="ECO:0007669"/>
    <property type="project" value="UniProtKB-SubCell"/>
</dbReference>
<keyword evidence="2" id="KW-1003">Cell membrane</keyword>
<evidence type="ECO:0000313" key="13">
    <source>
        <dbReference type="EMBL" id="GFJ82001.1"/>
    </source>
</evidence>
<organism evidence="13 14">
    <name type="scientific">Phytohabitans houttuyneae</name>
    <dbReference type="NCBI Taxonomy" id="1076126"/>
    <lineage>
        <taxon>Bacteria</taxon>
        <taxon>Bacillati</taxon>
        <taxon>Actinomycetota</taxon>
        <taxon>Actinomycetes</taxon>
        <taxon>Micromonosporales</taxon>
        <taxon>Micromonosporaceae</taxon>
    </lineage>
</organism>
<keyword evidence="3 10" id="KW-0812">Transmembrane</keyword>
<proteinExistence type="predicted"/>
<feature type="transmembrane region" description="Helical" evidence="10">
    <location>
        <begin position="170"/>
        <end position="190"/>
    </location>
</feature>
<evidence type="ECO:0000259" key="12">
    <source>
        <dbReference type="Pfam" id="PF05425"/>
    </source>
</evidence>
<sequence length="606" mass="62621">MFSRLRAAGAIRGGGRTAGRLTAALLLSLVATTVTGLATPSPAWAHASLVYASPADQQTLQESPDRLRLQFTEAVSATAGGIRLYDAAGQAVPLSAPTHPPADQTTVDVLLAEPLPDGGYALSWRVVSADSHPVSGALTFTVGTAGTAAASNLTDTDSAAAGWAYGSARWLGFAALAVLIGSAFFLVHAWPAGARRPAARRLLWTGWGASLAATIATVLLYGPYLAGTSPGHLLDAGLLDQSLRETRHGHALTVRIALLLAFAPLIWYGLRRMARDSAMGARERVVLPIAVLATGALLAATWTAAGHSTTGTLTPAALTADVIHLVAMAVWLGGLAVLAIALLPSRDTASMRRAVPAFSRAAAVSVVALVATGVFQSWRQVRTVPALLNTTYGQMLIAKVLAVLVILTLAAAARSWVRRQYTISGRRAAAGPDPHQLYHFRRRVTHEVLLAVAVLGLSAALVTSEPASTAYGAGDDVPPPSGPPTSAAATMPGTVPFEAGSGPSGKGLVAFDLQPRRVGPTAAHVTVLDSGGRPMTVPEVTITLRLAAKDLGPLPINDLLPIGPGHYTGTTTVPLPGQWEVAITVRVSDTDQTTVRLPLTIEGQGS</sequence>
<dbReference type="EMBL" id="BLPF01000002">
    <property type="protein sequence ID" value="GFJ82001.1"/>
    <property type="molecule type" value="Genomic_DNA"/>
</dbReference>
<dbReference type="SUPFAM" id="SSF81296">
    <property type="entry name" value="E set domains"/>
    <property type="match status" value="1"/>
</dbReference>
<gene>
    <name evidence="13" type="ORF">Phou_061810</name>
</gene>
<evidence type="ECO:0000256" key="3">
    <source>
        <dbReference type="ARBA" id="ARBA00022692"/>
    </source>
</evidence>
<evidence type="ECO:0000256" key="10">
    <source>
        <dbReference type="SAM" id="Phobius"/>
    </source>
</evidence>
<accession>A0A6V8KHQ3</accession>
<name>A0A6V8KHQ3_9ACTN</name>
<keyword evidence="4" id="KW-0479">Metal-binding</keyword>
<keyword evidence="6 10" id="KW-1133">Transmembrane helix</keyword>
<dbReference type="InterPro" id="IPR008457">
    <property type="entry name" value="Cu-R_CopD_dom"/>
</dbReference>
<feature type="domain" description="Copper resistance protein D" evidence="12">
    <location>
        <begin position="353"/>
        <end position="461"/>
    </location>
</feature>
<feature type="domain" description="CopC" evidence="11">
    <location>
        <begin position="46"/>
        <end position="142"/>
    </location>
</feature>
<protein>
    <submittedName>
        <fullName evidence="13">Transport integral membrane protein</fullName>
    </submittedName>
</protein>
<evidence type="ECO:0000256" key="9">
    <source>
        <dbReference type="SAM" id="MobiDB-lite"/>
    </source>
</evidence>
<evidence type="ECO:0000256" key="4">
    <source>
        <dbReference type="ARBA" id="ARBA00022723"/>
    </source>
</evidence>
<feature type="transmembrane region" description="Helical" evidence="10">
    <location>
        <begin position="325"/>
        <end position="345"/>
    </location>
</feature>
<evidence type="ECO:0000259" key="11">
    <source>
        <dbReference type="Pfam" id="PF04234"/>
    </source>
</evidence>
<dbReference type="Proteomes" id="UP000482800">
    <property type="component" value="Unassembled WGS sequence"/>
</dbReference>
<dbReference type="AlphaFoldDB" id="A0A6V8KHQ3"/>
<dbReference type="GO" id="GO:0042597">
    <property type="term" value="C:periplasmic space"/>
    <property type="evidence" value="ECO:0007669"/>
    <property type="project" value="InterPro"/>
</dbReference>
<feature type="transmembrane region" description="Helical" evidence="10">
    <location>
        <begin position="202"/>
        <end position="224"/>
    </location>
</feature>
<keyword evidence="14" id="KW-1185">Reference proteome</keyword>
<comment type="caution">
    <text evidence="13">The sequence shown here is derived from an EMBL/GenBank/DDBJ whole genome shotgun (WGS) entry which is preliminary data.</text>
</comment>
<feature type="compositionally biased region" description="Low complexity" evidence="9">
    <location>
        <begin position="484"/>
        <end position="493"/>
    </location>
</feature>
<feature type="region of interest" description="Disordered" evidence="9">
    <location>
        <begin position="469"/>
        <end position="501"/>
    </location>
</feature>
<dbReference type="InterPro" id="IPR014756">
    <property type="entry name" value="Ig_E-set"/>
</dbReference>
<dbReference type="Gene3D" id="2.60.40.1220">
    <property type="match status" value="1"/>
</dbReference>
<dbReference type="PANTHER" id="PTHR34820">
    <property type="entry name" value="INNER MEMBRANE PROTEIN YEBZ"/>
    <property type="match status" value="1"/>
</dbReference>
<dbReference type="InterPro" id="IPR032694">
    <property type="entry name" value="CopC/D"/>
</dbReference>
<dbReference type="PANTHER" id="PTHR34820:SF4">
    <property type="entry name" value="INNER MEMBRANE PROTEIN YEBZ"/>
    <property type="match status" value="1"/>
</dbReference>
<evidence type="ECO:0000256" key="8">
    <source>
        <dbReference type="ARBA" id="ARBA00023136"/>
    </source>
</evidence>
<evidence type="ECO:0000256" key="2">
    <source>
        <dbReference type="ARBA" id="ARBA00022475"/>
    </source>
</evidence>
<reference evidence="13 14" key="1">
    <citation type="submission" date="2020-03" db="EMBL/GenBank/DDBJ databases">
        <title>Whole genome shotgun sequence of Phytohabitans houttuyneae NBRC 108639.</title>
        <authorList>
            <person name="Komaki H."/>
            <person name="Tamura T."/>
        </authorList>
    </citation>
    <scope>NUCLEOTIDE SEQUENCE [LARGE SCALE GENOMIC DNA]</scope>
    <source>
        <strain evidence="13 14">NBRC 108639</strain>
    </source>
</reference>
<feature type="transmembrane region" description="Helical" evidence="10">
    <location>
        <begin position="396"/>
        <end position="417"/>
    </location>
</feature>
<feature type="transmembrane region" description="Helical" evidence="10">
    <location>
        <begin position="252"/>
        <end position="270"/>
    </location>
</feature>
<keyword evidence="8 10" id="KW-0472">Membrane</keyword>
<comment type="subcellular location">
    <subcellularLocation>
        <location evidence="1">Cell membrane</location>
        <topology evidence="1">Multi-pass membrane protein</topology>
    </subcellularLocation>
</comment>
<dbReference type="RefSeq" id="WP_173061945.1">
    <property type="nucleotide sequence ID" value="NZ_BAABGO010000042.1"/>
</dbReference>